<keyword evidence="4" id="KW-1185">Reference proteome</keyword>
<evidence type="ECO:0000313" key="4">
    <source>
        <dbReference type="Proteomes" id="UP001221757"/>
    </source>
</evidence>
<feature type="compositionally biased region" description="Low complexity" evidence="1">
    <location>
        <begin position="11"/>
        <end position="20"/>
    </location>
</feature>
<feature type="compositionally biased region" description="Basic and acidic residues" evidence="1">
    <location>
        <begin position="124"/>
        <end position="137"/>
    </location>
</feature>
<proteinExistence type="predicted"/>
<dbReference type="Proteomes" id="UP001221757">
    <property type="component" value="Unassembled WGS sequence"/>
</dbReference>
<feature type="compositionally biased region" description="Basic residues" evidence="1">
    <location>
        <begin position="112"/>
        <end position="122"/>
    </location>
</feature>
<evidence type="ECO:0000313" key="3">
    <source>
        <dbReference type="EMBL" id="KAJ7709876.1"/>
    </source>
</evidence>
<dbReference type="PANTHER" id="PTHR14689">
    <property type="entry name" value="PHORBOL-ESTER_DAG-TYPE DOMAIN-CONTAINING PROTEIN"/>
    <property type="match status" value="1"/>
</dbReference>
<evidence type="ECO:0000256" key="1">
    <source>
        <dbReference type="SAM" id="MobiDB-lite"/>
    </source>
</evidence>
<feature type="region of interest" description="Disordered" evidence="1">
    <location>
        <begin position="83"/>
        <end position="137"/>
    </location>
</feature>
<comment type="caution">
    <text evidence="3">The sequence shown here is derived from an EMBL/GenBank/DDBJ whole genome shotgun (WGS) entry which is preliminary data.</text>
</comment>
<feature type="region of interest" description="Disordered" evidence="1">
    <location>
        <begin position="1"/>
        <end position="34"/>
    </location>
</feature>
<feature type="compositionally biased region" description="Polar residues" evidence="1">
    <location>
        <begin position="1"/>
        <end position="10"/>
    </location>
</feature>
<reference evidence="3" key="1">
    <citation type="submission" date="2023-03" db="EMBL/GenBank/DDBJ databases">
        <title>Massive genome expansion in bonnet fungi (Mycena s.s.) driven by repeated elements and novel gene families across ecological guilds.</title>
        <authorList>
            <consortium name="Lawrence Berkeley National Laboratory"/>
            <person name="Harder C.B."/>
            <person name="Miyauchi S."/>
            <person name="Viragh M."/>
            <person name="Kuo A."/>
            <person name="Thoen E."/>
            <person name="Andreopoulos B."/>
            <person name="Lu D."/>
            <person name="Skrede I."/>
            <person name="Drula E."/>
            <person name="Henrissat B."/>
            <person name="Morin E."/>
            <person name="Kohler A."/>
            <person name="Barry K."/>
            <person name="LaButti K."/>
            <person name="Morin E."/>
            <person name="Salamov A."/>
            <person name="Lipzen A."/>
            <person name="Mereny Z."/>
            <person name="Hegedus B."/>
            <person name="Baldrian P."/>
            <person name="Stursova M."/>
            <person name="Weitz H."/>
            <person name="Taylor A."/>
            <person name="Grigoriev I.V."/>
            <person name="Nagy L.G."/>
            <person name="Martin F."/>
            <person name="Kauserud H."/>
        </authorList>
    </citation>
    <scope>NUCLEOTIDE SEQUENCE</scope>
    <source>
        <strain evidence="3">CBHHK067</strain>
    </source>
</reference>
<dbReference type="EMBL" id="JARKIE010000002">
    <property type="protein sequence ID" value="KAJ7709876.1"/>
    <property type="molecule type" value="Genomic_DNA"/>
</dbReference>
<feature type="domain" description="DUF4211" evidence="2">
    <location>
        <begin position="205"/>
        <end position="339"/>
    </location>
</feature>
<feature type="region of interest" description="Disordered" evidence="1">
    <location>
        <begin position="162"/>
        <end position="205"/>
    </location>
</feature>
<dbReference type="GO" id="GO:0005634">
    <property type="term" value="C:nucleus"/>
    <property type="evidence" value="ECO:0007669"/>
    <property type="project" value="TreeGrafter"/>
</dbReference>
<protein>
    <recommendedName>
        <fullName evidence="2">DUF4211 domain-containing protein</fullName>
    </recommendedName>
</protein>
<dbReference type="InterPro" id="IPR025451">
    <property type="entry name" value="DUF4211"/>
</dbReference>
<feature type="compositionally biased region" description="Low complexity" evidence="1">
    <location>
        <begin position="193"/>
        <end position="204"/>
    </location>
</feature>
<evidence type="ECO:0000259" key="2">
    <source>
        <dbReference type="Pfam" id="PF13926"/>
    </source>
</evidence>
<accession>A0AAD7MBZ7</accession>
<gene>
    <name evidence="3" type="ORF">B0H17DRAFT_1029588</name>
</gene>
<name>A0AAD7MBZ7_MYCRO</name>
<dbReference type="PANTHER" id="PTHR14689:SF0">
    <property type="entry name" value="COILED-COIL DOMAIN-CONTAINING PROTEIN 82"/>
    <property type="match status" value="1"/>
</dbReference>
<dbReference type="Pfam" id="PF13926">
    <property type="entry name" value="DUF4211"/>
    <property type="match status" value="1"/>
</dbReference>
<organism evidence="3 4">
    <name type="scientific">Mycena rosella</name>
    <name type="common">Pink bonnet</name>
    <name type="synonym">Agaricus rosellus</name>
    <dbReference type="NCBI Taxonomy" id="1033263"/>
    <lineage>
        <taxon>Eukaryota</taxon>
        <taxon>Fungi</taxon>
        <taxon>Dikarya</taxon>
        <taxon>Basidiomycota</taxon>
        <taxon>Agaricomycotina</taxon>
        <taxon>Agaricomycetes</taxon>
        <taxon>Agaricomycetidae</taxon>
        <taxon>Agaricales</taxon>
        <taxon>Marasmiineae</taxon>
        <taxon>Mycenaceae</taxon>
        <taxon>Mycena</taxon>
    </lineage>
</organism>
<dbReference type="AlphaFoldDB" id="A0AAD7MBZ7"/>
<sequence length="449" mass="50851">MSQKTKSNGRTTTLQQATLLGGIARPSGLFPPRPMRMEVYITTPAYLKRCKPLAVSSNSAKESNLSLKQITSTEGVECAKAIINNDETAPPPRKRKTSQVAQSESEDEAPPRRKRKTKRIRRSPFCEEKCSGDEVEPEHIIESRLRTRGKLSRRDFILLKLKRKRQGLSPPKTESEPESSGESDSSNERDSLFDGSSSDSAGSSEFIVEDDGTAVAQLPMEFSMETHEDLSRQFKKIFQFMVHIAIRPQAEREQFMRRLLETEAYFSVPLKMARRRISGLRGSLIASSRWQPAFIALLERYPEFELKDLVRISPACDACRISARKGSKKGELSGYEYNRMGFMETEHRKPKNFSFNLGRFCAERTEVFHQFTHWEFKLFTSVSQEVDQLHEVAQAGGYVNDRDEFVSVKVGKKVKPGTQVYHDMQDAVSNSIAIAAFPDRLGRMVSTTG</sequence>